<feature type="region of interest" description="Disordered" evidence="1">
    <location>
        <begin position="339"/>
        <end position="361"/>
    </location>
</feature>
<dbReference type="Proteomes" id="UP000237144">
    <property type="component" value="Unassembled WGS sequence"/>
</dbReference>
<comment type="caution">
    <text evidence="2">The sequence shown here is derived from an EMBL/GenBank/DDBJ whole genome shotgun (WGS) entry which is preliminary data.</text>
</comment>
<organism evidence="2 3">
    <name type="scientific">Rhodotorula taiwanensis</name>
    <dbReference type="NCBI Taxonomy" id="741276"/>
    <lineage>
        <taxon>Eukaryota</taxon>
        <taxon>Fungi</taxon>
        <taxon>Dikarya</taxon>
        <taxon>Basidiomycota</taxon>
        <taxon>Pucciniomycotina</taxon>
        <taxon>Microbotryomycetes</taxon>
        <taxon>Sporidiobolales</taxon>
        <taxon>Sporidiobolaceae</taxon>
        <taxon>Rhodotorula</taxon>
    </lineage>
</organism>
<gene>
    <name evidence="2" type="ORF">BMF94_5894</name>
</gene>
<evidence type="ECO:0000313" key="3">
    <source>
        <dbReference type="Proteomes" id="UP000237144"/>
    </source>
</evidence>
<feature type="compositionally biased region" description="Acidic residues" evidence="1">
    <location>
        <begin position="343"/>
        <end position="354"/>
    </location>
</feature>
<name>A0A2S5B2Y1_9BASI</name>
<dbReference type="AlphaFoldDB" id="A0A2S5B2Y1"/>
<evidence type="ECO:0000313" key="2">
    <source>
        <dbReference type="EMBL" id="POY71137.1"/>
    </source>
</evidence>
<sequence length="361" mass="39698">MARLPGVSPEDTRFDEELRAGATAQPLAAGQTLSPRGPCIWPEAVVSAHPAAQRASDGSQRDRRAVIASLAEAASSRAGWQSLSFRLLRQLSGGEDCFAQVWLVEASVEGQVAGRVVLKLLVEELFPRDSIFIFRRDRTAQESADAEAMAERLVASYERLQNLQGASVPICYGSFSFTIPSGTISCGIVLEDLTGNATVSEYLSSHRPELNSVQKLDSFARTLLGLVHTFHALGVATVCWSETDIVLLRESTPQQPLFVVFDFGDATTVEEISQKWPDDHICRWPYADEHSAYMELEIGLGYVAKQWYLAAYDRDPTWLADFASHENTLRVRAEDGYVFTAGSDDDDEEEDSDNSDGRAAP</sequence>
<dbReference type="OrthoDB" id="2803071at2759"/>
<reference evidence="2 3" key="1">
    <citation type="journal article" date="2018" name="Front. Microbiol.">
        <title>Prospects for Fungal Bioremediation of Acidic Radioactive Waste Sites: Characterization and Genome Sequence of Rhodotorula taiwanensis MD1149.</title>
        <authorList>
            <person name="Tkavc R."/>
            <person name="Matrosova V.Y."/>
            <person name="Grichenko O.E."/>
            <person name="Gostincar C."/>
            <person name="Volpe R.P."/>
            <person name="Klimenkova P."/>
            <person name="Gaidamakova E.K."/>
            <person name="Zhou C.E."/>
            <person name="Stewart B.J."/>
            <person name="Lyman M.G."/>
            <person name="Malfatti S.A."/>
            <person name="Rubinfeld B."/>
            <person name="Courtot M."/>
            <person name="Singh J."/>
            <person name="Dalgard C.L."/>
            <person name="Hamilton T."/>
            <person name="Frey K.G."/>
            <person name="Gunde-Cimerman N."/>
            <person name="Dugan L."/>
            <person name="Daly M.J."/>
        </authorList>
    </citation>
    <scope>NUCLEOTIDE SEQUENCE [LARGE SCALE GENOMIC DNA]</scope>
    <source>
        <strain evidence="2 3">MD1149</strain>
    </source>
</reference>
<evidence type="ECO:0008006" key="4">
    <source>
        <dbReference type="Google" id="ProtNLM"/>
    </source>
</evidence>
<protein>
    <recommendedName>
        <fullName evidence="4">Protein kinase domain-containing protein</fullName>
    </recommendedName>
</protein>
<accession>A0A2S5B2Y1</accession>
<dbReference type="EMBL" id="PJQD01000086">
    <property type="protein sequence ID" value="POY71137.1"/>
    <property type="molecule type" value="Genomic_DNA"/>
</dbReference>
<keyword evidence="3" id="KW-1185">Reference proteome</keyword>
<evidence type="ECO:0000256" key="1">
    <source>
        <dbReference type="SAM" id="MobiDB-lite"/>
    </source>
</evidence>
<proteinExistence type="predicted"/>